<dbReference type="InterPro" id="IPR035587">
    <property type="entry name" value="DUS-like_FMN-bd"/>
</dbReference>
<dbReference type="Pfam" id="PF01207">
    <property type="entry name" value="Dus"/>
    <property type="match status" value="1"/>
</dbReference>
<name>F0Y8U6_AURAN</name>
<dbReference type="InParanoid" id="F0Y8U6"/>
<evidence type="ECO:0000256" key="1">
    <source>
        <dbReference type="ARBA" id="ARBA00022857"/>
    </source>
</evidence>
<evidence type="ECO:0000313" key="4">
    <source>
        <dbReference type="EMBL" id="EGB08668.1"/>
    </source>
</evidence>
<evidence type="ECO:0000259" key="3">
    <source>
        <dbReference type="Pfam" id="PF01207"/>
    </source>
</evidence>
<dbReference type="Proteomes" id="UP000002729">
    <property type="component" value="Unassembled WGS sequence"/>
</dbReference>
<protein>
    <recommendedName>
        <fullName evidence="3">DUS-like FMN-binding domain-containing protein</fullName>
    </recommendedName>
</protein>
<dbReference type="EMBL" id="GL833127">
    <property type="protein sequence ID" value="EGB08668.1"/>
    <property type="molecule type" value="Genomic_DNA"/>
</dbReference>
<proteinExistence type="predicted"/>
<dbReference type="GO" id="GO:0017150">
    <property type="term" value="F:tRNA dihydrouridine synthase activity"/>
    <property type="evidence" value="ECO:0007669"/>
    <property type="project" value="TreeGrafter"/>
</dbReference>
<dbReference type="FunCoup" id="F0Y8U6">
    <property type="interactions" value="443"/>
</dbReference>
<accession>F0Y8U6</accession>
<dbReference type="OrthoDB" id="272303at2759"/>
<dbReference type="RefSeq" id="XP_009036659.1">
    <property type="nucleotide sequence ID" value="XM_009038411.1"/>
</dbReference>
<sequence length="224" mass="23805">LWRRLGSPRSALAPLVDQSELAYRLLCRSYGAGICWTPMMDATRFVADAAYRRAVFEAGAGAPADRPLVAQFAGDDPAAILAAARLVEHRVDVVELNCGCPQKVAKRGHFGAFLLDEPEVIVAVVRALKRGLACAVSAATVALARRLEAAGADLLTVHGRTRAMKKCGFPCDFAAIAAVKRAVRVPVVANGGVERHADFARARELTGCDCVMSGELALAHPRAF</sequence>
<dbReference type="InterPro" id="IPR013785">
    <property type="entry name" value="Aldolase_TIM"/>
</dbReference>
<evidence type="ECO:0000256" key="2">
    <source>
        <dbReference type="ARBA" id="ARBA00023027"/>
    </source>
</evidence>
<keyword evidence="1" id="KW-0521">NADP</keyword>
<dbReference type="SUPFAM" id="SSF51395">
    <property type="entry name" value="FMN-linked oxidoreductases"/>
    <property type="match status" value="1"/>
</dbReference>
<dbReference type="eggNOG" id="KOG2335">
    <property type="taxonomic scope" value="Eukaryota"/>
</dbReference>
<reference evidence="4 5" key="1">
    <citation type="journal article" date="2011" name="Proc. Natl. Acad. Sci. U.S.A.">
        <title>Niche of harmful alga Aureococcus anophagefferens revealed through ecogenomics.</title>
        <authorList>
            <person name="Gobler C.J."/>
            <person name="Berry D.L."/>
            <person name="Dyhrman S.T."/>
            <person name="Wilhelm S.W."/>
            <person name="Salamov A."/>
            <person name="Lobanov A.V."/>
            <person name="Zhang Y."/>
            <person name="Collier J.L."/>
            <person name="Wurch L.L."/>
            <person name="Kustka A.B."/>
            <person name="Dill B.D."/>
            <person name="Shah M."/>
            <person name="VerBerkmoes N.C."/>
            <person name="Kuo A."/>
            <person name="Terry A."/>
            <person name="Pangilinan J."/>
            <person name="Lindquist E.A."/>
            <person name="Lucas S."/>
            <person name="Paulsen I.T."/>
            <person name="Hattenrath-Lehmann T.K."/>
            <person name="Talmage S.C."/>
            <person name="Walker E.A."/>
            <person name="Koch F."/>
            <person name="Burson A.M."/>
            <person name="Marcoval M.A."/>
            <person name="Tang Y.Z."/>
            <person name="Lecleir G.R."/>
            <person name="Coyne K.J."/>
            <person name="Berg G.M."/>
            <person name="Bertrand E.M."/>
            <person name="Saito M.A."/>
            <person name="Gladyshev V.N."/>
            <person name="Grigoriev I.V."/>
        </authorList>
    </citation>
    <scope>NUCLEOTIDE SEQUENCE [LARGE SCALE GENOMIC DNA]</scope>
    <source>
        <strain evidence="5">CCMP 1984</strain>
    </source>
</reference>
<dbReference type="KEGG" id="aaf:AURANDRAFT_13024"/>
<dbReference type="Gene3D" id="3.20.20.70">
    <property type="entry name" value="Aldolase class I"/>
    <property type="match status" value="1"/>
</dbReference>
<feature type="non-terminal residue" evidence="4">
    <location>
        <position position="1"/>
    </location>
</feature>
<dbReference type="PANTHER" id="PTHR11082:SF5">
    <property type="entry name" value="TRNA-DIHYDROURIDINE(16_17) SYNTHASE [NAD(P)(+)]-LIKE"/>
    <property type="match status" value="1"/>
</dbReference>
<dbReference type="PANTHER" id="PTHR11082">
    <property type="entry name" value="TRNA-DIHYDROURIDINE SYNTHASE"/>
    <property type="match status" value="1"/>
</dbReference>
<feature type="domain" description="DUS-like FMN-binding" evidence="3">
    <location>
        <begin position="12"/>
        <end position="224"/>
    </location>
</feature>
<feature type="non-terminal residue" evidence="4">
    <location>
        <position position="224"/>
    </location>
</feature>
<dbReference type="GeneID" id="20218230"/>
<dbReference type="CDD" id="cd02801">
    <property type="entry name" value="DUS_like_FMN"/>
    <property type="match status" value="1"/>
</dbReference>
<dbReference type="OMA" id="WDHETIN"/>
<dbReference type="AlphaFoldDB" id="F0Y8U6"/>
<keyword evidence="2" id="KW-0520">NAD</keyword>
<keyword evidence="5" id="KW-1185">Reference proteome</keyword>
<organism evidence="5">
    <name type="scientific">Aureococcus anophagefferens</name>
    <name type="common">Harmful bloom alga</name>
    <dbReference type="NCBI Taxonomy" id="44056"/>
    <lineage>
        <taxon>Eukaryota</taxon>
        <taxon>Sar</taxon>
        <taxon>Stramenopiles</taxon>
        <taxon>Ochrophyta</taxon>
        <taxon>Pelagophyceae</taxon>
        <taxon>Pelagomonadales</taxon>
        <taxon>Pelagomonadaceae</taxon>
        <taxon>Aureococcus</taxon>
    </lineage>
</organism>
<gene>
    <name evidence="4" type="ORF">AURANDRAFT_13024</name>
</gene>
<evidence type="ECO:0000313" key="5">
    <source>
        <dbReference type="Proteomes" id="UP000002729"/>
    </source>
</evidence>